<evidence type="ECO:0000313" key="4">
    <source>
        <dbReference type="Proteomes" id="UP001576774"/>
    </source>
</evidence>
<protein>
    <submittedName>
        <fullName evidence="3">Uncharacterized protein</fullName>
    </submittedName>
</protein>
<evidence type="ECO:0000256" key="1">
    <source>
        <dbReference type="SAM" id="MobiDB-lite"/>
    </source>
</evidence>
<name>A0ABV4XJJ3_9CYAN</name>
<feature type="transmembrane region" description="Helical" evidence="2">
    <location>
        <begin position="216"/>
        <end position="247"/>
    </location>
</feature>
<dbReference type="RefSeq" id="WP_413275179.1">
    <property type="nucleotide sequence ID" value="NZ_JBHFNQ010000260.1"/>
</dbReference>
<evidence type="ECO:0000256" key="2">
    <source>
        <dbReference type="SAM" id="Phobius"/>
    </source>
</evidence>
<feature type="transmembrane region" description="Helical" evidence="2">
    <location>
        <begin position="189"/>
        <end position="210"/>
    </location>
</feature>
<reference evidence="3 4" key="1">
    <citation type="submission" date="2024-09" db="EMBL/GenBank/DDBJ databases">
        <title>Floridaenema gen nov. (Aerosakkonemataceae, Aerosakkonematales ord. nov., Cyanobacteria) from benthic tropical and subtropical fresh waters, with the description of four new species.</title>
        <authorList>
            <person name="Moretto J.A."/>
            <person name="Berthold D.E."/>
            <person name="Lefler F.W."/>
            <person name="Huang I.-S."/>
            <person name="Laughinghouse H. IV."/>
        </authorList>
    </citation>
    <scope>NUCLEOTIDE SEQUENCE [LARGE SCALE GENOMIC DNA]</scope>
    <source>
        <strain evidence="3 4">BLCC-F46</strain>
    </source>
</reference>
<comment type="caution">
    <text evidence="3">The sequence shown here is derived from an EMBL/GenBank/DDBJ whole genome shotgun (WGS) entry which is preliminary data.</text>
</comment>
<keyword evidence="2" id="KW-0812">Transmembrane</keyword>
<dbReference type="Proteomes" id="UP001576774">
    <property type="component" value="Unassembled WGS sequence"/>
</dbReference>
<sequence>MNQPYLTRCIECEKQISSSAYKCPHCQTTSPFGITCHICNKKLRKSKAKQVLDSDGDPIYSAHEECLNWVQQEVVGNQKIVYQCPVCRTSVTISHSLKDTNCHNCGHSFSVNEYYAGKCKHCRNTVLKGFEVNYNYNIYHKLCANKAYPNWEIEENQRQQKRKEAEQNKKRLEEAEAEKARKIREREKMNYTIANLSSFVVFGLPMLLLFSGFCGLFVAIFFASIGLGSVGNIIGLIVGILVFITYLTPKK</sequence>
<keyword evidence="2" id="KW-0472">Membrane</keyword>
<keyword evidence="4" id="KW-1185">Reference proteome</keyword>
<gene>
    <name evidence="3" type="ORF">ACE1CC_35705</name>
</gene>
<keyword evidence="2" id="KW-1133">Transmembrane helix</keyword>
<accession>A0ABV4XJJ3</accession>
<evidence type="ECO:0000313" key="3">
    <source>
        <dbReference type="EMBL" id="MFB2882223.1"/>
    </source>
</evidence>
<organism evidence="3 4">
    <name type="scientific">Floridaenema aerugineum BLCC-F46</name>
    <dbReference type="NCBI Taxonomy" id="3153654"/>
    <lineage>
        <taxon>Bacteria</taxon>
        <taxon>Bacillati</taxon>
        <taxon>Cyanobacteriota</taxon>
        <taxon>Cyanophyceae</taxon>
        <taxon>Oscillatoriophycideae</taxon>
        <taxon>Aerosakkonematales</taxon>
        <taxon>Aerosakkonemataceae</taxon>
        <taxon>Floridanema</taxon>
        <taxon>Floridanema aerugineum</taxon>
    </lineage>
</organism>
<proteinExistence type="predicted"/>
<dbReference type="EMBL" id="JBHFNQ010000260">
    <property type="protein sequence ID" value="MFB2882223.1"/>
    <property type="molecule type" value="Genomic_DNA"/>
</dbReference>
<feature type="region of interest" description="Disordered" evidence="1">
    <location>
        <begin position="159"/>
        <end position="178"/>
    </location>
</feature>